<sequence>MESERNPGDHIDPLRFNKKSSPTHQSSNIRTNPGNHRSSPNQTPTRETGKANSFSTFTLGIATSGASPAPSRGETGERPNHAEGDDYRAGIWLAGGGFLGREWWNKMESSRGDAVAGGDDVGGDDDGGY</sequence>
<dbReference type="EMBL" id="JAAALK010000081">
    <property type="protein sequence ID" value="KAG8090523.1"/>
    <property type="molecule type" value="Genomic_DNA"/>
</dbReference>
<feature type="compositionally biased region" description="Basic and acidic residues" evidence="1">
    <location>
        <begin position="1"/>
        <end position="15"/>
    </location>
</feature>
<comment type="caution">
    <text evidence="2">The sequence shown here is derived from an EMBL/GenBank/DDBJ whole genome shotgun (WGS) entry which is preliminary data.</text>
</comment>
<keyword evidence="3" id="KW-1185">Reference proteome</keyword>
<dbReference type="AlphaFoldDB" id="A0A8J6BTS5"/>
<organism evidence="2 3">
    <name type="scientific">Zizania palustris</name>
    <name type="common">Northern wild rice</name>
    <dbReference type="NCBI Taxonomy" id="103762"/>
    <lineage>
        <taxon>Eukaryota</taxon>
        <taxon>Viridiplantae</taxon>
        <taxon>Streptophyta</taxon>
        <taxon>Embryophyta</taxon>
        <taxon>Tracheophyta</taxon>
        <taxon>Spermatophyta</taxon>
        <taxon>Magnoliopsida</taxon>
        <taxon>Liliopsida</taxon>
        <taxon>Poales</taxon>
        <taxon>Poaceae</taxon>
        <taxon>BOP clade</taxon>
        <taxon>Oryzoideae</taxon>
        <taxon>Oryzeae</taxon>
        <taxon>Zizaniinae</taxon>
        <taxon>Zizania</taxon>
    </lineage>
</organism>
<evidence type="ECO:0000313" key="3">
    <source>
        <dbReference type="Proteomes" id="UP000729402"/>
    </source>
</evidence>
<feature type="region of interest" description="Disordered" evidence="1">
    <location>
        <begin position="109"/>
        <end position="129"/>
    </location>
</feature>
<feature type="region of interest" description="Disordered" evidence="1">
    <location>
        <begin position="1"/>
        <end position="86"/>
    </location>
</feature>
<reference evidence="2" key="2">
    <citation type="submission" date="2021-02" db="EMBL/GenBank/DDBJ databases">
        <authorList>
            <person name="Kimball J.A."/>
            <person name="Haas M.W."/>
            <person name="Macchietto M."/>
            <person name="Kono T."/>
            <person name="Duquette J."/>
            <person name="Shao M."/>
        </authorList>
    </citation>
    <scope>NUCLEOTIDE SEQUENCE</scope>
    <source>
        <tissue evidence="2">Fresh leaf tissue</tissue>
    </source>
</reference>
<feature type="compositionally biased region" description="Basic and acidic residues" evidence="1">
    <location>
        <begin position="74"/>
        <end position="86"/>
    </location>
</feature>
<dbReference type="Proteomes" id="UP000729402">
    <property type="component" value="Unassembled WGS sequence"/>
</dbReference>
<feature type="compositionally biased region" description="Polar residues" evidence="1">
    <location>
        <begin position="19"/>
        <end position="58"/>
    </location>
</feature>
<name>A0A8J6BTS5_ZIZPA</name>
<protein>
    <submittedName>
        <fullName evidence="2">Uncharacterized protein</fullName>
    </submittedName>
</protein>
<proteinExistence type="predicted"/>
<evidence type="ECO:0000313" key="2">
    <source>
        <dbReference type="EMBL" id="KAG8090523.1"/>
    </source>
</evidence>
<accession>A0A8J6BTS5</accession>
<reference evidence="2" key="1">
    <citation type="journal article" date="2021" name="bioRxiv">
        <title>Whole Genome Assembly and Annotation of Northern Wild Rice, Zizania palustris L., Supports a Whole Genome Duplication in the Zizania Genus.</title>
        <authorList>
            <person name="Haas M."/>
            <person name="Kono T."/>
            <person name="Macchietto M."/>
            <person name="Millas R."/>
            <person name="McGilp L."/>
            <person name="Shao M."/>
            <person name="Duquette J."/>
            <person name="Hirsch C.N."/>
            <person name="Kimball J."/>
        </authorList>
    </citation>
    <scope>NUCLEOTIDE SEQUENCE</scope>
    <source>
        <tissue evidence="2">Fresh leaf tissue</tissue>
    </source>
</reference>
<gene>
    <name evidence="2" type="ORF">GUJ93_ZPchr0011g27942</name>
</gene>
<evidence type="ECO:0000256" key="1">
    <source>
        <dbReference type="SAM" id="MobiDB-lite"/>
    </source>
</evidence>